<keyword evidence="3" id="KW-1185">Reference proteome</keyword>
<proteinExistence type="predicted"/>
<dbReference type="InterPro" id="IPR027417">
    <property type="entry name" value="P-loop_NTPase"/>
</dbReference>
<dbReference type="PANTHER" id="PTHR12873:SF6">
    <property type="entry name" value="TOPRIM DOMAIN-CONTAINING PROTEIN"/>
    <property type="match status" value="1"/>
</dbReference>
<sequence length="369" mass="41456">MHSPHRFNPFAQPAEPVAGSAPPRPLKPGKSTLSNPADALLHPADVLDEMRQAWNRQDTNGSPTHFPSLQGTWSWMPGEATLVTGWPGHGKTELMLQLMLTKSVYDGWTWGLDCPENMPAWKLVRKLVQAYVGQTCHPKKRRLSFAEYEAAAAWVVQHFHIVNPRKAGRLDEVLRVMQHCAVTHKTKGFLFDPWNTLTDNLREYGGRDDEMLKHQLGALCDFAEDYDQCAVVCAHPAGVARTTEGKLKVPDQFSVAQGRMWANKIDNLLVVHRPSYDEDPTDNAVAFHAKKIKEQPETGFPTPVDGITLTYQRHSFRYHDGKLGHSPLDPKAINTYRQHGTNYLKADELPAEFSPHGRPITSTSRDFTA</sequence>
<evidence type="ECO:0008006" key="4">
    <source>
        <dbReference type="Google" id="ProtNLM"/>
    </source>
</evidence>
<dbReference type="RefSeq" id="WP_305008772.1">
    <property type="nucleotide sequence ID" value="NZ_JAUQSY010000019.1"/>
</dbReference>
<evidence type="ECO:0000313" key="2">
    <source>
        <dbReference type="EMBL" id="MDO7877344.1"/>
    </source>
</evidence>
<gene>
    <name evidence="2" type="ORF">Q5H93_21545</name>
</gene>
<dbReference type="PANTHER" id="PTHR12873">
    <property type="entry name" value="T7-LIKE MITOCHONDRIAL DNA HELICASE"/>
    <property type="match status" value="1"/>
</dbReference>
<reference evidence="2" key="1">
    <citation type="submission" date="2023-07" db="EMBL/GenBank/DDBJ databases">
        <authorList>
            <person name="Kim M.K."/>
        </authorList>
    </citation>
    <scope>NUCLEOTIDE SEQUENCE</scope>
    <source>
        <strain evidence="2">ASUV-10-1</strain>
    </source>
</reference>
<dbReference type="Gene3D" id="3.40.50.300">
    <property type="entry name" value="P-loop containing nucleotide triphosphate hydrolases"/>
    <property type="match status" value="1"/>
</dbReference>
<evidence type="ECO:0000256" key="1">
    <source>
        <dbReference type="SAM" id="MobiDB-lite"/>
    </source>
</evidence>
<comment type="caution">
    <text evidence="2">The sequence shown here is derived from an EMBL/GenBank/DDBJ whole genome shotgun (WGS) entry which is preliminary data.</text>
</comment>
<protein>
    <recommendedName>
        <fullName evidence="4">SF4 helicase domain-containing protein</fullName>
    </recommendedName>
</protein>
<accession>A0ABT9BI17</accession>
<evidence type="ECO:0000313" key="3">
    <source>
        <dbReference type="Proteomes" id="UP001176429"/>
    </source>
</evidence>
<dbReference type="InterPro" id="IPR027032">
    <property type="entry name" value="Twinkle-like"/>
</dbReference>
<dbReference type="SUPFAM" id="SSF52540">
    <property type="entry name" value="P-loop containing nucleoside triphosphate hydrolases"/>
    <property type="match status" value="1"/>
</dbReference>
<dbReference type="Proteomes" id="UP001176429">
    <property type="component" value="Unassembled WGS sequence"/>
</dbReference>
<dbReference type="EMBL" id="JAUQSY010000019">
    <property type="protein sequence ID" value="MDO7877344.1"/>
    <property type="molecule type" value="Genomic_DNA"/>
</dbReference>
<name>A0ABT9BI17_9BACT</name>
<organism evidence="2 3">
    <name type="scientific">Hymenobacter aranciens</name>
    <dbReference type="NCBI Taxonomy" id="3063996"/>
    <lineage>
        <taxon>Bacteria</taxon>
        <taxon>Pseudomonadati</taxon>
        <taxon>Bacteroidota</taxon>
        <taxon>Cytophagia</taxon>
        <taxon>Cytophagales</taxon>
        <taxon>Hymenobacteraceae</taxon>
        <taxon>Hymenobacter</taxon>
    </lineage>
</organism>
<feature type="region of interest" description="Disordered" evidence="1">
    <location>
        <begin position="1"/>
        <end position="37"/>
    </location>
</feature>